<dbReference type="EMBL" id="CCYD01000322">
    <property type="protein sequence ID" value="CEG38590.1"/>
    <property type="molecule type" value="Genomic_DNA"/>
</dbReference>
<evidence type="ECO:0000313" key="2">
    <source>
        <dbReference type="Proteomes" id="UP000054928"/>
    </source>
</evidence>
<sequence length="70" mass="7951">MVSSTVLFFASFRQFSVLTDTVFFSDLRHRVTQFAEIFGGCRNKTNKAEQSIGKPILHESLSYFGLSIEL</sequence>
<protein>
    <submittedName>
        <fullName evidence="1">Uncharacterized protein</fullName>
    </submittedName>
</protein>
<proteinExistence type="predicted"/>
<dbReference type="Proteomes" id="UP000054928">
    <property type="component" value="Unassembled WGS sequence"/>
</dbReference>
<dbReference type="GeneID" id="36410354"/>
<evidence type="ECO:0000313" key="1">
    <source>
        <dbReference type="EMBL" id="CEG38590.1"/>
    </source>
</evidence>
<organism evidence="1 2">
    <name type="scientific">Plasmopara halstedii</name>
    <name type="common">Downy mildew of sunflower</name>
    <dbReference type="NCBI Taxonomy" id="4781"/>
    <lineage>
        <taxon>Eukaryota</taxon>
        <taxon>Sar</taxon>
        <taxon>Stramenopiles</taxon>
        <taxon>Oomycota</taxon>
        <taxon>Peronosporomycetes</taxon>
        <taxon>Peronosporales</taxon>
        <taxon>Peronosporaceae</taxon>
        <taxon>Plasmopara</taxon>
    </lineage>
</organism>
<dbReference type="AlphaFoldDB" id="A0A0P1ADT6"/>
<name>A0A0P1ADT6_PLAHL</name>
<keyword evidence="2" id="KW-1185">Reference proteome</keyword>
<dbReference type="RefSeq" id="XP_024574959.1">
    <property type="nucleotide sequence ID" value="XM_024724043.2"/>
</dbReference>
<accession>A0A0P1ADT6</accession>
<reference evidence="2" key="1">
    <citation type="submission" date="2014-09" db="EMBL/GenBank/DDBJ databases">
        <authorList>
            <person name="Sharma Rahul"/>
            <person name="Thines Marco"/>
        </authorList>
    </citation>
    <scope>NUCLEOTIDE SEQUENCE [LARGE SCALE GENOMIC DNA]</scope>
</reference>